<feature type="domain" description="HTH cro/C1-type" evidence="1">
    <location>
        <begin position="23"/>
        <end position="77"/>
    </location>
</feature>
<dbReference type="InterPro" id="IPR001387">
    <property type="entry name" value="Cro/C1-type_HTH"/>
</dbReference>
<proteinExistence type="predicted"/>
<organism evidence="2 3">
    <name type="scientific">Streptomyces litchfieldiae</name>
    <dbReference type="NCBI Taxonomy" id="3075543"/>
    <lineage>
        <taxon>Bacteria</taxon>
        <taxon>Bacillati</taxon>
        <taxon>Actinomycetota</taxon>
        <taxon>Actinomycetes</taxon>
        <taxon>Kitasatosporales</taxon>
        <taxon>Streptomycetaceae</taxon>
        <taxon>Streptomyces</taxon>
    </lineage>
</organism>
<dbReference type="Pfam" id="PF19054">
    <property type="entry name" value="DUF5753"/>
    <property type="match status" value="1"/>
</dbReference>
<name>A0ABU2MIU7_9ACTN</name>
<dbReference type="CDD" id="cd00093">
    <property type="entry name" value="HTH_XRE"/>
    <property type="match status" value="1"/>
</dbReference>
<dbReference type="InterPro" id="IPR010982">
    <property type="entry name" value="Lambda_DNA-bd_dom_sf"/>
</dbReference>
<dbReference type="SMART" id="SM00530">
    <property type="entry name" value="HTH_XRE"/>
    <property type="match status" value="1"/>
</dbReference>
<reference evidence="3" key="1">
    <citation type="submission" date="2023-07" db="EMBL/GenBank/DDBJ databases">
        <title>30 novel species of actinomycetes from the DSMZ collection.</title>
        <authorList>
            <person name="Nouioui I."/>
        </authorList>
    </citation>
    <scope>NUCLEOTIDE SEQUENCE [LARGE SCALE GENOMIC DNA]</scope>
    <source>
        <strain evidence="3">DSM 44938</strain>
    </source>
</reference>
<evidence type="ECO:0000313" key="2">
    <source>
        <dbReference type="EMBL" id="MDT0341400.1"/>
    </source>
</evidence>
<dbReference type="SUPFAM" id="SSF47413">
    <property type="entry name" value="lambda repressor-like DNA-binding domains"/>
    <property type="match status" value="1"/>
</dbReference>
<evidence type="ECO:0000259" key="1">
    <source>
        <dbReference type="PROSITE" id="PS50943"/>
    </source>
</evidence>
<dbReference type="PROSITE" id="PS50943">
    <property type="entry name" value="HTH_CROC1"/>
    <property type="match status" value="1"/>
</dbReference>
<evidence type="ECO:0000313" key="3">
    <source>
        <dbReference type="Proteomes" id="UP001183246"/>
    </source>
</evidence>
<comment type="caution">
    <text evidence="2">The sequence shown here is derived from an EMBL/GenBank/DDBJ whole genome shotgun (WGS) entry which is preliminary data.</text>
</comment>
<dbReference type="EMBL" id="JAVREL010000001">
    <property type="protein sequence ID" value="MDT0341400.1"/>
    <property type="molecule type" value="Genomic_DNA"/>
</dbReference>
<sequence length="282" mass="31450">MPARKPISGRGKPSARRMLAEELDRLRNEAGWSLRQLADKLGWDHTHLYKLEKGEGLGSPDVIAALDETYGTTPHLMMLWELARADVFRDTCEAYVKVESQARILHKYTGTVLPGLLQTEAYARELLGTANPRADDVDVRVAARLRRQRILDREDPAEFRAVVDESVLRRPLADPAAWRDQLGHLVRMAERPHITLQVLRFSAGLHGLSGTDTMLMWLPGGKALAYTETGYSGELISDQAGVDRLRRAYDGLRDRSLPPPESLAFIERLREKIPAGRGGAAG</sequence>
<dbReference type="Gene3D" id="1.10.260.40">
    <property type="entry name" value="lambda repressor-like DNA-binding domains"/>
    <property type="match status" value="1"/>
</dbReference>
<dbReference type="InterPro" id="IPR043917">
    <property type="entry name" value="DUF5753"/>
</dbReference>
<protein>
    <submittedName>
        <fullName evidence="2">Helix-turn-helix transcriptional regulator</fullName>
    </submittedName>
</protein>
<dbReference type="RefSeq" id="WP_311702520.1">
    <property type="nucleotide sequence ID" value="NZ_JAVREL010000001.1"/>
</dbReference>
<accession>A0ABU2MIU7</accession>
<keyword evidence="3" id="KW-1185">Reference proteome</keyword>
<dbReference type="Pfam" id="PF13560">
    <property type="entry name" value="HTH_31"/>
    <property type="match status" value="1"/>
</dbReference>
<gene>
    <name evidence="2" type="ORF">RM590_01840</name>
</gene>
<dbReference type="Proteomes" id="UP001183246">
    <property type="component" value="Unassembled WGS sequence"/>
</dbReference>